<dbReference type="GO" id="GO:0006281">
    <property type="term" value="P:DNA repair"/>
    <property type="evidence" value="ECO:0007669"/>
    <property type="project" value="TreeGrafter"/>
</dbReference>
<evidence type="ECO:0000256" key="1">
    <source>
        <dbReference type="SAM" id="MobiDB-lite"/>
    </source>
</evidence>
<dbReference type="Proteomes" id="UP001224775">
    <property type="component" value="Unassembled WGS sequence"/>
</dbReference>
<dbReference type="SUPFAM" id="SSF56784">
    <property type="entry name" value="HAD-like"/>
    <property type="match status" value="1"/>
</dbReference>
<accession>A0AAD9DG40</accession>
<sequence length="375" mass="40252">MNLRALPANAYCIASVSSSASSSITMTTINGRGSGLLSVGGASSFTLPATTRVRVASWPPEEWAPKMIVFDKDGTLGECTQALKIWCNRMTEKILYKCLAMNLSREKANFIVSSFYSVIGWSVEKDDVVPSAPLSANSWADILDVTAECLAELGLRVSIDEVACWHESLGDIHVQDPPLINNLAHFLTDLKSQGILISICTSDDRSSTTACMRNWQIEHLVDYCICGDEVERSKPSRQPLLNLCRQAGVMPHECLVVGDTSSDMGMGLNGGAGLVVGVLTGSGTKQQLLDTGAHVVLPNIGHLKDLLRCLPPREVAPSSTTVVSVESDASIDDMRNEEETAASLLVSMKSKDHSLPLKAGKEQTGDNDDDVSVLS</sequence>
<dbReference type="AlphaFoldDB" id="A0AAD9DG40"/>
<evidence type="ECO:0000313" key="3">
    <source>
        <dbReference type="Proteomes" id="UP001224775"/>
    </source>
</evidence>
<dbReference type="EMBL" id="JATAAI010000005">
    <property type="protein sequence ID" value="KAK1745887.1"/>
    <property type="molecule type" value="Genomic_DNA"/>
</dbReference>
<evidence type="ECO:0000313" key="2">
    <source>
        <dbReference type="EMBL" id="KAK1745887.1"/>
    </source>
</evidence>
<dbReference type="GO" id="GO:0008967">
    <property type="term" value="F:phosphoglycolate phosphatase activity"/>
    <property type="evidence" value="ECO:0007669"/>
    <property type="project" value="UniProtKB-EC"/>
</dbReference>
<dbReference type="CDD" id="cd01427">
    <property type="entry name" value="HAD_like"/>
    <property type="match status" value="1"/>
</dbReference>
<dbReference type="Pfam" id="PF00702">
    <property type="entry name" value="Hydrolase"/>
    <property type="match status" value="1"/>
</dbReference>
<dbReference type="PANTHER" id="PTHR43434">
    <property type="entry name" value="PHOSPHOGLYCOLATE PHOSPHATASE"/>
    <property type="match status" value="1"/>
</dbReference>
<comment type="caution">
    <text evidence="2">The sequence shown here is derived from an EMBL/GenBank/DDBJ whole genome shotgun (WGS) entry which is preliminary data.</text>
</comment>
<dbReference type="NCBIfam" id="TIGR01549">
    <property type="entry name" value="HAD-SF-IA-v1"/>
    <property type="match status" value="1"/>
</dbReference>
<dbReference type="SFLD" id="SFLDG01129">
    <property type="entry name" value="C1.5:_HAD__Beta-PGM__Phosphata"/>
    <property type="match status" value="1"/>
</dbReference>
<keyword evidence="3" id="KW-1185">Reference proteome</keyword>
<feature type="region of interest" description="Disordered" evidence="1">
    <location>
        <begin position="352"/>
        <end position="375"/>
    </location>
</feature>
<dbReference type="EC" id="3.1.3.18" evidence="2"/>
<proteinExistence type="predicted"/>
<dbReference type="Gene3D" id="3.40.50.1000">
    <property type="entry name" value="HAD superfamily/HAD-like"/>
    <property type="match status" value="1"/>
</dbReference>
<name>A0AAD9DG40_9STRA</name>
<feature type="compositionally biased region" description="Acidic residues" evidence="1">
    <location>
        <begin position="365"/>
        <end position="375"/>
    </location>
</feature>
<protein>
    <submittedName>
        <fullName evidence="2">Phosphoglycolate phosphatase</fullName>
        <ecNumber evidence="2">3.1.3.18</ecNumber>
    </submittedName>
</protein>
<dbReference type="InterPro" id="IPR036412">
    <property type="entry name" value="HAD-like_sf"/>
</dbReference>
<gene>
    <name evidence="2" type="ORF">QTG54_003811</name>
</gene>
<dbReference type="SFLD" id="SFLDS00003">
    <property type="entry name" value="Haloacid_Dehalogenase"/>
    <property type="match status" value="1"/>
</dbReference>
<dbReference type="PANTHER" id="PTHR43434:SF22">
    <property type="entry name" value="PHOSPHOGLYCOLATE PHOSPHATASE"/>
    <property type="match status" value="1"/>
</dbReference>
<keyword evidence="2" id="KW-0378">Hydrolase</keyword>
<dbReference type="InterPro" id="IPR050155">
    <property type="entry name" value="HAD-like_hydrolase_sf"/>
</dbReference>
<feature type="compositionally biased region" description="Basic and acidic residues" evidence="1">
    <location>
        <begin position="352"/>
        <end position="364"/>
    </location>
</feature>
<dbReference type="InterPro" id="IPR023214">
    <property type="entry name" value="HAD_sf"/>
</dbReference>
<dbReference type="InterPro" id="IPR006439">
    <property type="entry name" value="HAD-SF_hydro_IA"/>
</dbReference>
<reference evidence="2" key="1">
    <citation type="submission" date="2023-06" db="EMBL/GenBank/DDBJ databases">
        <title>Survivors Of The Sea: Transcriptome response of Skeletonema marinoi to long-term dormancy.</title>
        <authorList>
            <person name="Pinder M.I.M."/>
            <person name="Kourtchenko O."/>
            <person name="Robertson E.K."/>
            <person name="Larsson T."/>
            <person name="Maumus F."/>
            <person name="Osuna-Cruz C.M."/>
            <person name="Vancaester E."/>
            <person name="Stenow R."/>
            <person name="Vandepoele K."/>
            <person name="Ploug H."/>
            <person name="Bruchert V."/>
            <person name="Godhe A."/>
            <person name="Topel M."/>
        </authorList>
    </citation>
    <scope>NUCLEOTIDE SEQUENCE</scope>
    <source>
        <strain evidence="2">R05AC</strain>
    </source>
</reference>
<organism evidence="2 3">
    <name type="scientific">Skeletonema marinoi</name>
    <dbReference type="NCBI Taxonomy" id="267567"/>
    <lineage>
        <taxon>Eukaryota</taxon>
        <taxon>Sar</taxon>
        <taxon>Stramenopiles</taxon>
        <taxon>Ochrophyta</taxon>
        <taxon>Bacillariophyta</taxon>
        <taxon>Coscinodiscophyceae</taxon>
        <taxon>Thalassiosirophycidae</taxon>
        <taxon>Thalassiosirales</taxon>
        <taxon>Skeletonemataceae</taxon>
        <taxon>Skeletonema</taxon>
        <taxon>Skeletonema marinoi-dohrnii complex</taxon>
    </lineage>
</organism>